<evidence type="ECO:0000313" key="2">
    <source>
        <dbReference type="Proteomes" id="UP000078003"/>
    </source>
</evidence>
<comment type="caution">
    <text evidence="1">The sequence shown here is derived from an EMBL/GenBank/DDBJ whole genome shotgun (WGS) entry which is preliminary data.</text>
</comment>
<accession>A0A1A9RBR4</accession>
<dbReference type="Gene3D" id="3.10.350.10">
    <property type="entry name" value="LysM domain"/>
    <property type="match status" value="1"/>
</dbReference>
<reference evidence="2" key="1">
    <citation type="submission" date="2016-05" db="EMBL/GenBank/DDBJ databases">
        <title>Draft genome of Corynebacterium afermentans subsp. afermentans LCDC 88199T.</title>
        <authorList>
            <person name="Bernier A.-M."/>
            <person name="Bernard K."/>
        </authorList>
    </citation>
    <scope>NUCLEOTIDE SEQUENCE [LARGE SCALE GENOMIC DNA]</scope>
    <source>
        <strain evidence="2">NML01-0328</strain>
    </source>
</reference>
<sequence>MRRINQAADTVISTEGDTISAIAYRLYGSSRQRVEEILERNPGLCRYPAQLPAGIAISLPIQQNNNEPAVIKTVNLWD</sequence>
<gene>
    <name evidence="1" type="ORF">A7P85_06290</name>
</gene>
<organism evidence="1 2">
    <name type="scientific">Eikenella corrodens</name>
    <dbReference type="NCBI Taxonomy" id="539"/>
    <lineage>
        <taxon>Bacteria</taxon>
        <taxon>Pseudomonadati</taxon>
        <taxon>Pseudomonadota</taxon>
        <taxon>Betaproteobacteria</taxon>
        <taxon>Neisseriales</taxon>
        <taxon>Neisseriaceae</taxon>
        <taxon>Eikenella</taxon>
    </lineage>
</organism>
<dbReference type="RefSeq" id="WP_064104445.1">
    <property type="nucleotide sequence ID" value="NZ_CAUTFU010000019.1"/>
</dbReference>
<dbReference type="InterPro" id="IPR008861">
    <property type="entry name" value="GpX-like"/>
</dbReference>
<protein>
    <recommendedName>
        <fullName evidence="3">Phage tail protein</fullName>
    </recommendedName>
</protein>
<evidence type="ECO:0000313" key="1">
    <source>
        <dbReference type="EMBL" id="OAM16321.1"/>
    </source>
</evidence>
<dbReference type="InterPro" id="IPR036779">
    <property type="entry name" value="LysM_dom_sf"/>
</dbReference>
<dbReference type="Proteomes" id="UP000078003">
    <property type="component" value="Unassembled WGS sequence"/>
</dbReference>
<name>A0A1A9RBR4_EIKCO</name>
<dbReference type="EMBL" id="LXSF01000006">
    <property type="protein sequence ID" value="OAM16321.1"/>
    <property type="molecule type" value="Genomic_DNA"/>
</dbReference>
<evidence type="ECO:0008006" key="3">
    <source>
        <dbReference type="Google" id="ProtNLM"/>
    </source>
</evidence>
<proteinExistence type="predicted"/>
<dbReference type="AlphaFoldDB" id="A0A1A9RBR4"/>
<dbReference type="Pfam" id="PF05489">
    <property type="entry name" value="Phage_tail_X"/>
    <property type="match status" value="1"/>
</dbReference>